<dbReference type="EMBL" id="BAAAGS010000015">
    <property type="protein sequence ID" value="GAA0526850.1"/>
    <property type="molecule type" value="Genomic_DNA"/>
</dbReference>
<accession>A0ABP3MSU9</accession>
<dbReference type="RefSeq" id="WP_011873446.1">
    <property type="nucleotide sequence ID" value="NZ_BAAAGS010000015.1"/>
</dbReference>
<dbReference type="InterPro" id="IPR024344">
    <property type="entry name" value="MDMPI_metal-binding"/>
</dbReference>
<feature type="domain" description="Mycothiol-dependent maleylpyruvate isomerase metal-binding" evidence="2">
    <location>
        <begin position="20"/>
        <end position="136"/>
    </location>
</feature>
<reference evidence="4" key="1">
    <citation type="journal article" date="2019" name="Int. J. Syst. Evol. Microbiol.">
        <title>The Global Catalogue of Microorganisms (GCM) 10K type strain sequencing project: providing services to taxonomists for standard genome sequencing and annotation.</title>
        <authorList>
            <consortium name="The Broad Institute Genomics Platform"/>
            <consortium name="The Broad Institute Genome Sequencing Center for Infectious Disease"/>
            <person name="Wu L."/>
            <person name="Ma J."/>
        </authorList>
    </citation>
    <scope>NUCLEOTIDE SEQUENCE [LARGE SCALE GENOMIC DNA]</scope>
    <source>
        <strain evidence="4">JCM 10303</strain>
    </source>
</reference>
<gene>
    <name evidence="3" type="ORF">GCM10009533_27730</name>
</gene>
<dbReference type="PANTHER" id="PTHR40758:SF1">
    <property type="entry name" value="CONSERVED PROTEIN"/>
    <property type="match status" value="1"/>
</dbReference>
<feature type="compositionally biased region" description="Gly residues" evidence="1">
    <location>
        <begin position="212"/>
        <end position="224"/>
    </location>
</feature>
<dbReference type="Pfam" id="PF11716">
    <property type="entry name" value="MDMPI_N"/>
    <property type="match status" value="1"/>
</dbReference>
<dbReference type="PANTHER" id="PTHR40758">
    <property type="entry name" value="CONSERVED PROTEIN"/>
    <property type="match status" value="1"/>
</dbReference>
<dbReference type="Proteomes" id="UP001500729">
    <property type="component" value="Unassembled WGS sequence"/>
</dbReference>
<proteinExistence type="predicted"/>
<evidence type="ECO:0000313" key="4">
    <source>
        <dbReference type="Proteomes" id="UP001500729"/>
    </source>
</evidence>
<keyword evidence="4" id="KW-1185">Reference proteome</keyword>
<evidence type="ECO:0000256" key="1">
    <source>
        <dbReference type="SAM" id="MobiDB-lite"/>
    </source>
</evidence>
<organism evidence="3 4">
    <name type="scientific">Saccharopolyspora erythraea</name>
    <name type="common">Streptomyces erythraeus</name>
    <dbReference type="NCBI Taxonomy" id="1836"/>
    <lineage>
        <taxon>Bacteria</taxon>
        <taxon>Bacillati</taxon>
        <taxon>Actinomycetota</taxon>
        <taxon>Actinomycetes</taxon>
        <taxon>Pseudonocardiales</taxon>
        <taxon>Pseudonocardiaceae</taxon>
        <taxon>Saccharopolyspora</taxon>
    </lineage>
</organism>
<dbReference type="GO" id="GO:0016853">
    <property type="term" value="F:isomerase activity"/>
    <property type="evidence" value="ECO:0007669"/>
    <property type="project" value="UniProtKB-KW"/>
</dbReference>
<evidence type="ECO:0000259" key="2">
    <source>
        <dbReference type="Pfam" id="PF11716"/>
    </source>
</evidence>
<sequence length="297" mass="31170">MMACAMVDHGRMLDLLASEGQLLTAATHDAHADLPVSGASGRTLGQSVGHLGDLCEDALSWMGASESAARNWGPPRQAGLRELTGRFTARLADLLAEFGTRSPQERCATWWPHDHTVGFWLRRILHATTVHRVDVQTAAGVEMTPIDPALALDGIDEVLRLWFGYRLRALGISPTRPCSVVVKAAGRSWRVSATPQDIEVWSPTDEPSAPGTGAGRPGAGPAGVLGGFGASGPGGFGAKGSDGCGGSVDSEVSAVLSGEPPAVYLWLWGRLPDRAVTADGDPDAIAQLWGLLRLATR</sequence>
<evidence type="ECO:0000313" key="3">
    <source>
        <dbReference type="EMBL" id="GAA0526850.1"/>
    </source>
</evidence>
<comment type="caution">
    <text evidence="3">The sequence shown here is derived from an EMBL/GenBank/DDBJ whole genome shotgun (WGS) entry which is preliminary data.</text>
</comment>
<protein>
    <submittedName>
        <fullName evidence="3">Maleylpyruvate isomerase family mycothiol-dependent enzyme</fullName>
    </submittedName>
</protein>
<keyword evidence="3" id="KW-0413">Isomerase</keyword>
<feature type="region of interest" description="Disordered" evidence="1">
    <location>
        <begin position="200"/>
        <end position="224"/>
    </location>
</feature>
<name>A0ABP3MSU9_SACER</name>